<dbReference type="InterPro" id="IPR001926">
    <property type="entry name" value="TrpB-like_PALP"/>
</dbReference>
<dbReference type="KEGG" id="gai:IMCC3135_31735"/>
<dbReference type="PANTHER" id="PTHR48078:SF6">
    <property type="entry name" value="L-THREONINE DEHYDRATASE CATABOLIC TDCB"/>
    <property type="match status" value="1"/>
</dbReference>
<dbReference type="AlphaFoldDB" id="A0A2Z2P923"/>
<proteinExistence type="inferred from homology"/>
<dbReference type="InterPro" id="IPR036052">
    <property type="entry name" value="TrpB-like_PALP_sf"/>
</dbReference>
<comment type="cofactor">
    <cofactor evidence="1">
        <name>pyridoxal 5'-phosphate</name>
        <dbReference type="ChEBI" id="CHEBI:597326"/>
    </cofactor>
</comment>
<dbReference type="FunFam" id="3.40.50.1100:FF:000005">
    <property type="entry name" value="Threonine dehydratase catabolic"/>
    <property type="match status" value="1"/>
</dbReference>
<feature type="domain" description="Tryptophan synthase beta chain-like PALP" evidence="5">
    <location>
        <begin position="39"/>
        <end position="331"/>
    </location>
</feature>
<dbReference type="RefSeq" id="WP_205737803.1">
    <property type="nucleotide sequence ID" value="NZ_CP018632.1"/>
</dbReference>
<dbReference type="GO" id="GO:0006567">
    <property type="term" value="P:L-threonine catabolic process"/>
    <property type="evidence" value="ECO:0007669"/>
    <property type="project" value="TreeGrafter"/>
</dbReference>
<accession>A0A2Z2P923</accession>
<evidence type="ECO:0000313" key="6">
    <source>
        <dbReference type="EMBL" id="ASJ76394.1"/>
    </source>
</evidence>
<comment type="similarity">
    <text evidence="2">Belongs to the serine/threonine dehydratase family.</text>
</comment>
<keyword evidence="4 6" id="KW-0456">Lyase</keyword>
<organism evidence="6 7">
    <name type="scientific">Granulosicoccus antarcticus IMCC3135</name>
    <dbReference type="NCBI Taxonomy" id="1192854"/>
    <lineage>
        <taxon>Bacteria</taxon>
        <taxon>Pseudomonadati</taxon>
        <taxon>Pseudomonadota</taxon>
        <taxon>Gammaproteobacteria</taxon>
        <taxon>Chromatiales</taxon>
        <taxon>Granulosicoccaceae</taxon>
        <taxon>Granulosicoccus</taxon>
    </lineage>
</organism>
<dbReference type="SUPFAM" id="SSF53686">
    <property type="entry name" value="Tryptophan synthase beta subunit-like PLP-dependent enzymes"/>
    <property type="match status" value="1"/>
</dbReference>
<name>A0A2Z2P923_9GAMM</name>
<evidence type="ECO:0000256" key="4">
    <source>
        <dbReference type="ARBA" id="ARBA00023239"/>
    </source>
</evidence>
<dbReference type="Pfam" id="PF00291">
    <property type="entry name" value="PALP"/>
    <property type="match status" value="1"/>
</dbReference>
<dbReference type="PANTHER" id="PTHR48078">
    <property type="entry name" value="THREONINE DEHYDRATASE, MITOCHONDRIAL-RELATED"/>
    <property type="match status" value="1"/>
</dbReference>
<reference evidence="6 7" key="1">
    <citation type="submission" date="2016-12" db="EMBL/GenBank/DDBJ databases">
        <authorList>
            <person name="Song W.-J."/>
            <person name="Kurnit D.M."/>
        </authorList>
    </citation>
    <scope>NUCLEOTIDE SEQUENCE [LARGE SCALE GENOMIC DNA]</scope>
    <source>
        <strain evidence="6 7">IMCC3135</strain>
    </source>
</reference>
<gene>
    <name evidence="6" type="primary">psdht_2</name>
    <name evidence="6" type="ORF">IMCC3135_31735</name>
</gene>
<dbReference type="InterPro" id="IPR050147">
    <property type="entry name" value="Ser/Thr_Dehydratase"/>
</dbReference>
<evidence type="ECO:0000259" key="5">
    <source>
        <dbReference type="Pfam" id="PF00291"/>
    </source>
</evidence>
<dbReference type="GO" id="GO:0004794">
    <property type="term" value="F:threonine deaminase activity"/>
    <property type="evidence" value="ECO:0007669"/>
    <property type="project" value="TreeGrafter"/>
</dbReference>
<dbReference type="GO" id="GO:0009097">
    <property type="term" value="P:isoleucine biosynthetic process"/>
    <property type="evidence" value="ECO:0007669"/>
    <property type="project" value="TreeGrafter"/>
</dbReference>
<dbReference type="EC" id="4.2.1.-" evidence="6"/>
<dbReference type="Proteomes" id="UP000250079">
    <property type="component" value="Chromosome"/>
</dbReference>
<dbReference type="GO" id="GO:0003941">
    <property type="term" value="F:L-serine ammonia-lyase activity"/>
    <property type="evidence" value="ECO:0007669"/>
    <property type="project" value="TreeGrafter"/>
</dbReference>
<evidence type="ECO:0000256" key="3">
    <source>
        <dbReference type="ARBA" id="ARBA00022898"/>
    </source>
</evidence>
<evidence type="ECO:0000313" key="7">
    <source>
        <dbReference type="Proteomes" id="UP000250079"/>
    </source>
</evidence>
<keyword evidence="3" id="KW-0663">Pyridoxal phosphate</keyword>
<evidence type="ECO:0000256" key="2">
    <source>
        <dbReference type="ARBA" id="ARBA00010869"/>
    </source>
</evidence>
<protein>
    <submittedName>
        <fullName evidence="6">Phenylserine dehydratase</fullName>
        <ecNumber evidence="6">4.2.1.-</ecNumber>
    </submittedName>
</protein>
<evidence type="ECO:0000256" key="1">
    <source>
        <dbReference type="ARBA" id="ARBA00001933"/>
    </source>
</evidence>
<keyword evidence="7" id="KW-1185">Reference proteome</keyword>
<dbReference type="EMBL" id="CP018632">
    <property type="protein sequence ID" value="ASJ76394.1"/>
    <property type="molecule type" value="Genomic_DNA"/>
</dbReference>
<dbReference type="Gene3D" id="3.40.50.1100">
    <property type="match status" value="2"/>
</dbReference>
<sequence length="346" mass="36399">MGVWYCAGRFHDAGWGKMLEFAGVRGEAGLREVAERIAPYVLKTPTVQWPVPLSGPGRGEVFVKLELLQRTGSFKARGTINAITSLLAAHTGPEPHPGVTAFSAGNHAIATAYAAAQLGTTAKVVMPRTANPIRVERVRALGAELVFGDTISDLYALVEQIQNEEGRALVHPFEGPRMVEGSATVGLELCDEVPDLDAVIVPIGGGGLISGIASAVHYCQPGCRVYGVEPEGANGMQQSLQAGRALPKIAVNTIADSLGAPMHGPFTFSLVQQYVNAVVSVSDSALRHGMRTLFNDMKLAAEPACAAALAALQGPLAEELAGKRVAIIACGSNIDLETYLAHMQRN</sequence>
<dbReference type="GO" id="GO:0006565">
    <property type="term" value="P:L-serine catabolic process"/>
    <property type="evidence" value="ECO:0007669"/>
    <property type="project" value="TreeGrafter"/>
</dbReference>